<organism evidence="2 3">
    <name type="scientific">Dacryopinax primogenitus (strain DJM 731)</name>
    <name type="common">Brown rot fungus</name>
    <dbReference type="NCBI Taxonomy" id="1858805"/>
    <lineage>
        <taxon>Eukaryota</taxon>
        <taxon>Fungi</taxon>
        <taxon>Dikarya</taxon>
        <taxon>Basidiomycota</taxon>
        <taxon>Agaricomycotina</taxon>
        <taxon>Dacrymycetes</taxon>
        <taxon>Dacrymycetales</taxon>
        <taxon>Dacrymycetaceae</taxon>
        <taxon>Dacryopinax</taxon>
    </lineage>
</organism>
<keyword evidence="3" id="KW-1185">Reference proteome</keyword>
<evidence type="ECO:0000313" key="3">
    <source>
        <dbReference type="Proteomes" id="UP000030653"/>
    </source>
</evidence>
<accession>M5FQ05</accession>
<sequence>MSTHTSDQPEDSLSESVVLLPLPQPTATYPPPPPAQPQSQSPTHTPTSPQADLTFALSLLLLLASQLGVVTARYPELRRRERLAYAGVWRERVGRVRWGLRRGREGVGETISLVGRVVPVYPSVEGEQGQGYFALVIGWFLALPLLTQATRQSLTPSADRGMRSETAVSPTSLRAQVWEYLFFLRTLSLRSALFPPGARTESLEGRWAPVVFSADGEGGRERELRGAIGSVMPGLEGVGTGEELD</sequence>
<feature type="compositionally biased region" description="Pro residues" evidence="1">
    <location>
        <begin position="22"/>
        <end position="36"/>
    </location>
</feature>
<feature type="compositionally biased region" description="Low complexity" evidence="1">
    <location>
        <begin position="37"/>
        <end position="49"/>
    </location>
</feature>
<dbReference type="Proteomes" id="UP000030653">
    <property type="component" value="Unassembled WGS sequence"/>
</dbReference>
<dbReference type="HOGENOM" id="CLU_1133559_0_0_1"/>
<gene>
    <name evidence="2" type="ORF">DACRYDRAFT_111988</name>
</gene>
<proteinExistence type="predicted"/>
<feature type="region of interest" description="Disordered" evidence="1">
    <location>
        <begin position="1"/>
        <end position="49"/>
    </location>
</feature>
<protein>
    <submittedName>
        <fullName evidence="2">Uncharacterized protein</fullName>
    </submittedName>
</protein>
<dbReference type="GeneID" id="63684384"/>
<dbReference type="RefSeq" id="XP_040624351.1">
    <property type="nucleotide sequence ID" value="XM_040769322.1"/>
</dbReference>
<evidence type="ECO:0000313" key="2">
    <source>
        <dbReference type="EMBL" id="EJT97453.1"/>
    </source>
</evidence>
<dbReference type="EMBL" id="JH795877">
    <property type="protein sequence ID" value="EJT97453.1"/>
    <property type="molecule type" value="Genomic_DNA"/>
</dbReference>
<evidence type="ECO:0000256" key="1">
    <source>
        <dbReference type="SAM" id="MobiDB-lite"/>
    </source>
</evidence>
<dbReference type="AlphaFoldDB" id="M5FQ05"/>
<name>M5FQ05_DACPD</name>
<reference evidence="2 3" key="1">
    <citation type="journal article" date="2012" name="Science">
        <title>The Paleozoic origin of enzymatic lignin decomposition reconstructed from 31 fungal genomes.</title>
        <authorList>
            <person name="Floudas D."/>
            <person name="Binder M."/>
            <person name="Riley R."/>
            <person name="Barry K."/>
            <person name="Blanchette R.A."/>
            <person name="Henrissat B."/>
            <person name="Martinez A.T."/>
            <person name="Otillar R."/>
            <person name="Spatafora J.W."/>
            <person name="Yadav J.S."/>
            <person name="Aerts A."/>
            <person name="Benoit I."/>
            <person name="Boyd A."/>
            <person name="Carlson A."/>
            <person name="Copeland A."/>
            <person name="Coutinho P.M."/>
            <person name="de Vries R.P."/>
            <person name="Ferreira P."/>
            <person name="Findley K."/>
            <person name="Foster B."/>
            <person name="Gaskell J."/>
            <person name="Glotzer D."/>
            <person name="Gorecki P."/>
            <person name="Heitman J."/>
            <person name="Hesse C."/>
            <person name="Hori C."/>
            <person name="Igarashi K."/>
            <person name="Jurgens J.A."/>
            <person name="Kallen N."/>
            <person name="Kersten P."/>
            <person name="Kohler A."/>
            <person name="Kuees U."/>
            <person name="Kumar T.K.A."/>
            <person name="Kuo A."/>
            <person name="LaButti K."/>
            <person name="Larrondo L.F."/>
            <person name="Lindquist E."/>
            <person name="Ling A."/>
            <person name="Lombard V."/>
            <person name="Lucas S."/>
            <person name="Lundell T."/>
            <person name="Martin R."/>
            <person name="McLaughlin D.J."/>
            <person name="Morgenstern I."/>
            <person name="Morin E."/>
            <person name="Murat C."/>
            <person name="Nagy L.G."/>
            <person name="Nolan M."/>
            <person name="Ohm R.A."/>
            <person name="Patyshakuliyeva A."/>
            <person name="Rokas A."/>
            <person name="Ruiz-Duenas F.J."/>
            <person name="Sabat G."/>
            <person name="Salamov A."/>
            <person name="Samejima M."/>
            <person name="Schmutz J."/>
            <person name="Slot J.C."/>
            <person name="St John F."/>
            <person name="Stenlid J."/>
            <person name="Sun H."/>
            <person name="Sun S."/>
            <person name="Syed K."/>
            <person name="Tsang A."/>
            <person name="Wiebenga A."/>
            <person name="Young D."/>
            <person name="Pisabarro A."/>
            <person name="Eastwood D.C."/>
            <person name="Martin F."/>
            <person name="Cullen D."/>
            <person name="Grigoriev I.V."/>
            <person name="Hibbett D.S."/>
        </authorList>
    </citation>
    <scope>NUCLEOTIDE SEQUENCE [LARGE SCALE GENOMIC DNA]</scope>
    <source>
        <strain evidence="2 3">DJM-731 SS1</strain>
    </source>
</reference>